<keyword evidence="4" id="KW-1185">Reference proteome</keyword>
<dbReference type="PANTHER" id="PTHR46401:SF2">
    <property type="entry name" value="GLYCOSYLTRANSFERASE WBBK-RELATED"/>
    <property type="match status" value="1"/>
</dbReference>
<dbReference type="CDD" id="cd03801">
    <property type="entry name" value="GT4_PimA-like"/>
    <property type="match status" value="1"/>
</dbReference>
<dbReference type="EMBL" id="WOCD01000001">
    <property type="protein sequence ID" value="MUH71342.1"/>
    <property type="molecule type" value="Genomic_DNA"/>
</dbReference>
<evidence type="ECO:0000256" key="1">
    <source>
        <dbReference type="ARBA" id="ARBA00022679"/>
    </source>
</evidence>
<dbReference type="AlphaFoldDB" id="A0A6N8F920"/>
<accession>A0A6N8F920</accession>
<dbReference type="InterPro" id="IPR001296">
    <property type="entry name" value="Glyco_trans_1"/>
</dbReference>
<dbReference type="Proteomes" id="UP000439994">
    <property type="component" value="Unassembled WGS sequence"/>
</dbReference>
<reference evidence="3 4" key="1">
    <citation type="submission" date="2019-11" db="EMBL/GenBank/DDBJ databases">
        <title>P. haliotis isolates from Z. marina roots.</title>
        <authorList>
            <person name="Cohen M."/>
            <person name="Jospin G."/>
            <person name="Eisen J.A."/>
            <person name="Coil D.A."/>
        </authorList>
    </citation>
    <scope>NUCLEOTIDE SEQUENCE [LARGE SCALE GENOMIC DNA]</scope>
    <source>
        <strain evidence="3 4">UCD-MCMsp1aY</strain>
    </source>
</reference>
<organism evidence="3 4">
    <name type="scientific">Psychrosphaera haliotis</name>
    <dbReference type="NCBI Taxonomy" id="555083"/>
    <lineage>
        <taxon>Bacteria</taxon>
        <taxon>Pseudomonadati</taxon>
        <taxon>Pseudomonadota</taxon>
        <taxon>Gammaproteobacteria</taxon>
        <taxon>Alteromonadales</taxon>
        <taxon>Pseudoalteromonadaceae</taxon>
        <taxon>Psychrosphaera</taxon>
    </lineage>
</organism>
<dbReference type="SUPFAM" id="SSF53756">
    <property type="entry name" value="UDP-Glycosyltransferase/glycogen phosphorylase"/>
    <property type="match status" value="1"/>
</dbReference>
<dbReference type="GO" id="GO:0016757">
    <property type="term" value="F:glycosyltransferase activity"/>
    <property type="evidence" value="ECO:0007669"/>
    <property type="project" value="InterPro"/>
</dbReference>
<protein>
    <submittedName>
        <fullName evidence="3">Glycosyltransferase</fullName>
    </submittedName>
</protein>
<evidence type="ECO:0000313" key="4">
    <source>
        <dbReference type="Proteomes" id="UP000439994"/>
    </source>
</evidence>
<keyword evidence="1 3" id="KW-0808">Transferase</keyword>
<gene>
    <name evidence="3" type="ORF">GNP35_01825</name>
</gene>
<comment type="caution">
    <text evidence="3">The sequence shown here is derived from an EMBL/GenBank/DDBJ whole genome shotgun (WGS) entry which is preliminary data.</text>
</comment>
<name>A0A6N8F920_9GAMM</name>
<dbReference type="Pfam" id="PF00534">
    <property type="entry name" value="Glycos_transf_1"/>
    <property type="match status" value="1"/>
</dbReference>
<sequence length="234" mass="26436">MARTKKEYSCLNITCKYHILPNFNFFEFDTSVLNRNLDADRSDIVKPLNVLFFSNLRKGKGIFDFYIAIRNIIKNREDVSVTIAGPWSSERDEKELMTQIKNDSIELGLDLMQKINFLGPIKGDVSKLNLYKNSDVFVFPSYIDTFPLVVLEAMELGVPVIAYEQGAIVDMLSQGSGVVVEKGNINMLEASIESLLESDSTRVATAKSAAGRVKNLYSRDNYKLNFLKMFKGCK</sequence>
<evidence type="ECO:0000313" key="3">
    <source>
        <dbReference type="EMBL" id="MUH71342.1"/>
    </source>
</evidence>
<proteinExistence type="predicted"/>
<dbReference type="Gene3D" id="3.40.50.2000">
    <property type="entry name" value="Glycogen Phosphorylase B"/>
    <property type="match status" value="2"/>
</dbReference>
<feature type="domain" description="Glycosyl transferase family 1" evidence="2">
    <location>
        <begin position="46"/>
        <end position="209"/>
    </location>
</feature>
<evidence type="ECO:0000259" key="2">
    <source>
        <dbReference type="Pfam" id="PF00534"/>
    </source>
</evidence>
<dbReference type="PANTHER" id="PTHR46401">
    <property type="entry name" value="GLYCOSYLTRANSFERASE WBBK-RELATED"/>
    <property type="match status" value="1"/>
</dbReference>